<dbReference type="InterPro" id="IPR029044">
    <property type="entry name" value="Nucleotide-diphossugar_trans"/>
</dbReference>
<evidence type="ECO:0000313" key="4">
    <source>
        <dbReference type="Proteomes" id="UP000001826"/>
    </source>
</evidence>
<sequence length="231" mass="25026">MRTLRVAACVLAAGRSTRFREALEERGEEPVSKLVYPVAGKPMVAWVVERASRVVDELLVGLGYDAGLVWDVVRQHATVPARPVLNDPVDVPMARTAANLLRRSDADVSLILAGDQPTVTAETMRRLAETAAEHGASVLDRGAPNEEVSGDDLLGHGPPLALRKDVVPEFLETIEELAADVRGPNALNLNPVLRECGLAFRVVPPRDDAELLNVNTPDELPEVERALLRSD</sequence>
<dbReference type="PANTHER" id="PTHR43777:SF1">
    <property type="entry name" value="MOLYBDENUM COFACTOR CYTIDYLYLTRANSFERASE"/>
    <property type="match status" value="1"/>
</dbReference>
<dbReference type="InParanoid" id="Q8TW37"/>
<dbReference type="KEGG" id="mka:MK1200"/>
<dbReference type="EnsemblBacteria" id="AAM02413">
    <property type="protein sequence ID" value="AAM02413"/>
    <property type="gene ID" value="MK1200"/>
</dbReference>
<dbReference type="AlphaFoldDB" id="Q8TW37"/>
<keyword evidence="4" id="KW-1185">Reference proteome</keyword>
<dbReference type="PaxDb" id="190192-MK1200"/>
<dbReference type="EMBL" id="AE009439">
    <property type="protein sequence ID" value="AAM02413.1"/>
    <property type="molecule type" value="Genomic_DNA"/>
</dbReference>
<dbReference type="PANTHER" id="PTHR43777">
    <property type="entry name" value="MOLYBDENUM COFACTOR CYTIDYLYLTRANSFERASE"/>
    <property type="match status" value="1"/>
</dbReference>
<dbReference type="STRING" id="190192.MK1200"/>
<gene>
    <name evidence="3" type="ordered locus">MK1200</name>
</gene>
<dbReference type="InterPro" id="IPR025877">
    <property type="entry name" value="MobA-like_NTP_Trfase"/>
</dbReference>
<dbReference type="HOGENOM" id="CLU_1264578_0_0_2"/>
<protein>
    <submittedName>
        <fullName evidence="3">Uncharacterized, MobA-related protein</fullName>
    </submittedName>
</protein>
<dbReference type="GO" id="GO:0016779">
    <property type="term" value="F:nucleotidyltransferase activity"/>
    <property type="evidence" value="ECO:0007669"/>
    <property type="project" value="UniProtKB-ARBA"/>
</dbReference>
<name>Q8TW37_METKA</name>
<proteinExistence type="predicted"/>
<organism evidence="3 4">
    <name type="scientific">Methanopyrus kandleri (strain AV19 / DSM 6324 / JCM 9639 / NBRC 100938)</name>
    <dbReference type="NCBI Taxonomy" id="190192"/>
    <lineage>
        <taxon>Archaea</taxon>
        <taxon>Methanobacteriati</taxon>
        <taxon>Methanobacteriota</taxon>
        <taxon>Methanomada group</taxon>
        <taxon>Methanopyri</taxon>
        <taxon>Methanopyrales</taxon>
        <taxon>Methanopyraceae</taxon>
        <taxon>Methanopyrus</taxon>
    </lineage>
</organism>
<dbReference type="Pfam" id="PF12804">
    <property type="entry name" value="NTP_transf_3"/>
    <property type="match status" value="1"/>
</dbReference>
<dbReference type="Proteomes" id="UP000001826">
    <property type="component" value="Chromosome"/>
</dbReference>
<dbReference type="SUPFAM" id="SSF53448">
    <property type="entry name" value="Nucleotide-diphospho-sugar transferases"/>
    <property type="match status" value="1"/>
</dbReference>
<evidence type="ECO:0000256" key="1">
    <source>
        <dbReference type="SAM" id="MobiDB-lite"/>
    </source>
</evidence>
<evidence type="ECO:0000259" key="2">
    <source>
        <dbReference type="Pfam" id="PF12804"/>
    </source>
</evidence>
<evidence type="ECO:0000313" key="3">
    <source>
        <dbReference type="EMBL" id="AAM02413.1"/>
    </source>
</evidence>
<feature type="domain" description="MobA-like NTP transferase" evidence="2">
    <location>
        <begin position="8"/>
        <end position="173"/>
    </location>
</feature>
<accession>Q8TW37</accession>
<dbReference type="Gene3D" id="3.90.550.10">
    <property type="entry name" value="Spore Coat Polysaccharide Biosynthesis Protein SpsA, Chain A"/>
    <property type="match status" value="1"/>
</dbReference>
<feature type="region of interest" description="Disordered" evidence="1">
    <location>
        <begin position="132"/>
        <end position="155"/>
    </location>
</feature>
<reference evidence="3 4" key="1">
    <citation type="journal article" date="2002" name="Proc. Natl. Acad. Sci. U.S.A.">
        <title>The complete genome of hyperthermophile Methanopyrus kandleri AV19 and monophyly of archaeal methanogens.</title>
        <authorList>
            <person name="Slesarev A.I."/>
            <person name="Mezhevaya K.V."/>
            <person name="Makarova K.S."/>
            <person name="Polushin N.N."/>
            <person name="Shcherbinina O.V."/>
            <person name="Shakhova V.V."/>
            <person name="Belova G.I."/>
            <person name="Aravind L."/>
            <person name="Natale D.A."/>
            <person name="Rogozin I.B."/>
            <person name="Tatusov R.L."/>
            <person name="Wolf Y.I."/>
            <person name="Stetter K.O."/>
            <person name="Malykh A.G."/>
            <person name="Koonin E.V."/>
            <person name="Kozyavkin S.A."/>
        </authorList>
    </citation>
    <scope>NUCLEOTIDE SEQUENCE [LARGE SCALE GENOMIC DNA]</scope>
    <source>
        <strain evidence="4">AV19 / DSM 6324 / JCM 9639 / NBRC 100938</strain>
    </source>
</reference>